<dbReference type="PANTHER" id="PTHR33223">
    <property type="entry name" value="CCHC-TYPE DOMAIN-CONTAINING PROTEIN"/>
    <property type="match status" value="1"/>
</dbReference>
<proteinExistence type="predicted"/>
<sequence>MQTRSRARDVPKGDTAPEAQLNGGQDPPRKQSPPCAPPPMSKLLSTERSPHLVSSLPPPPAGEHLPPPSKSTCEPPPPSPCRSVELSAAPKEEEQRHEEVNSRVSRPETAQEQTPPPKSRQPSAPPPFGGGGRGSLSATAVAPPRCSPFAPAILVEALPAGVKVSNLSEYNGTGNPQEHLDKFYAKADQYDLSHAAYCMVFCTMLSKRALAWFNQLPAGTISNLEQLTQCFLHHFSMNKRIPKMASFLFTISQKENLEGLCAKIQRIHSWKTMSC</sequence>
<reference evidence="2" key="1">
    <citation type="submission" date="2020-06" db="EMBL/GenBank/DDBJ databases">
        <authorList>
            <person name="Li T."/>
            <person name="Hu X."/>
            <person name="Zhang T."/>
            <person name="Song X."/>
            <person name="Zhang H."/>
            <person name="Dai N."/>
            <person name="Sheng W."/>
            <person name="Hou X."/>
            <person name="Wei L."/>
        </authorList>
    </citation>
    <scope>NUCLEOTIDE SEQUENCE</scope>
    <source>
        <strain evidence="2">KEN1</strain>
        <tissue evidence="2">Leaf</tissue>
    </source>
</reference>
<evidence type="ECO:0000256" key="1">
    <source>
        <dbReference type="SAM" id="MobiDB-lite"/>
    </source>
</evidence>
<reference evidence="2" key="2">
    <citation type="journal article" date="2024" name="Plant">
        <title>Genomic evolution and insights into agronomic trait innovations of Sesamum species.</title>
        <authorList>
            <person name="Miao H."/>
            <person name="Wang L."/>
            <person name="Qu L."/>
            <person name="Liu H."/>
            <person name="Sun Y."/>
            <person name="Le M."/>
            <person name="Wang Q."/>
            <person name="Wei S."/>
            <person name="Zheng Y."/>
            <person name="Lin W."/>
            <person name="Duan Y."/>
            <person name="Cao H."/>
            <person name="Xiong S."/>
            <person name="Wang X."/>
            <person name="Wei L."/>
            <person name="Li C."/>
            <person name="Ma Q."/>
            <person name="Ju M."/>
            <person name="Zhao R."/>
            <person name="Li G."/>
            <person name="Mu C."/>
            <person name="Tian Q."/>
            <person name="Mei H."/>
            <person name="Zhang T."/>
            <person name="Gao T."/>
            <person name="Zhang H."/>
        </authorList>
    </citation>
    <scope>NUCLEOTIDE SEQUENCE</scope>
    <source>
        <strain evidence="2">KEN1</strain>
    </source>
</reference>
<feature type="compositionally biased region" description="Polar residues" evidence="1">
    <location>
        <begin position="102"/>
        <end position="113"/>
    </location>
</feature>
<dbReference type="EMBL" id="JACGWN010000007">
    <property type="protein sequence ID" value="KAL0444738.1"/>
    <property type="molecule type" value="Genomic_DNA"/>
</dbReference>
<evidence type="ECO:0008006" key="3">
    <source>
        <dbReference type="Google" id="ProtNLM"/>
    </source>
</evidence>
<organism evidence="2">
    <name type="scientific">Sesamum latifolium</name>
    <dbReference type="NCBI Taxonomy" id="2727402"/>
    <lineage>
        <taxon>Eukaryota</taxon>
        <taxon>Viridiplantae</taxon>
        <taxon>Streptophyta</taxon>
        <taxon>Embryophyta</taxon>
        <taxon>Tracheophyta</taxon>
        <taxon>Spermatophyta</taxon>
        <taxon>Magnoliopsida</taxon>
        <taxon>eudicotyledons</taxon>
        <taxon>Gunneridae</taxon>
        <taxon>Pentapetalae</taxon>
        <taxon>asterids</taxon>
        <taxon>lamiids</taxon>
        <taxon>Lamiales</taxon>
        <taxon>Pedaliaceae</taxon>
        <taxon>Sesamum</taxon>
    </lineage>
</organism>
<feature type="compositionally biased region" description="Pro residues" evidence="1">
    <location>
        <begin position="56"/>
        <end position="80"/>
    </location>
</feature>
<accession>A0AAW2WTK2</accession>
<name>A0AAW2WTK2_9LAMI</name>
<protein>
    <recommendedName>
        <fullName evidence="3">Retrotransposon gag domain-containing protein</fullName>
    </recommendedName>
</protein>
<dbReference type="AlphaFoldDB" id="A0AAW2WTK2"/>
<feature type="region of interest" description="Disordered" evidence="1">
    <location>
        <begin position="1"/>
        <end position="140"/>
    </location>
</feature>
<evidence type="ECO:0000313" key="2">
    <source>
        <dbReference type="EMBL" id="KAL0444738.1"/>
    </source>
</evidence>
<feature type="compositionally biased region" description="Pro residues" evidence="1">
    <location>
        <begin position="114"/>
        <end position="128"/>
    </location>
</feature>
<gene>
    <name evidence="2" type="ORF">Slati_2196500</name>
</gene>
<feature type="compositionally biased region" description="Basic and acidic residues" evidence="1">
    <location>
        <begin position="90"/>
        <end position="101"/>
    </location>
</feature>
<feature type="compositionally biased region" description="Pro residues" evidence="1">
    <location>
        <begin position="30"/>
        <end position="40"/>
    </location>
</feature>
<feature type="compositionally biased region" description="Basic and acidic residues" evidence="1">
    <location>
        <begin position="1"/>
        <end position="12"/>
    </location>
</feature>
<dbReference type="PANTHER" id="PTHR33223:SF10">
    <property type="entry name" value="AMINOTRANSFERASE-LIKE PLANT MOBILE DOMAIN-CONTAINING PROTEIN"/>
    <property type="match status" value="1"/>
</dbReference>
<comment type="caution">
    <text evidence="2">The sequence shown here is derived from an EMBL/GenBank/DDBJ whole genome shotgun (WGS) entry which is preliminary data.</text>
</comment>